<dbReference type="InterPro" id="IPR017452">
    <property type="entry name" value="GPCR_Rhodpsn_7TM"/>
</dbReference>
<keyword evidence="19" id="KW-1185">Reference proteome</keyword>
<feature type="transmembrane region" description="Helical" evidence="16">
    <location>
        <begin position="279"/>
        <end position="304"/>
    </location>
</feature>
<dbReference type="GO" id="GO:0004957">
    <property type="term" value="F:prostaglandin E receptor activity"/>
    <property type="evidence" value="ECO:0007669"/>
    <property type="project" value="InterPro"/>
</dbReference>
<dbReference type="GO" id="GO:0004960">
    <property type="term" value="F:thromboxane receptor activity"/>
    <property type="evidence" value="ECO:0007669"/>
    <property type="project" value="UniProtKB-ARBA"/>
</dbReference>
<dbReference type="FunFam" id="1.20.1070.10:FF:000163">
    <property type="entry name" value="Thromboxane A2 receptor"/>
    <property type="match status" value="1"/>
</dbReference>
<dbReference type="PRINTS" id="PR01788">
    <property type="entry name" value="PROSTANOIDR"/>
</dbReference>
<proteinExistence type="inferred from homology"/>
<evidence type="ECO:0000256" key="4">
    <source>
        <dbReference type="ARBA" id="ARBA00022553"/>
    </source>
</evidence>
<feature type="transmembrane region" description="Helical" evidence="16">
    <location>
        <begin position="373"/>
        <end position="395"/>
    </location>
</feature>
<organism evidence="18 19">
    <name type="scientific">Littorina saxatilis</name>
    <dbReference type="NCBI Taxonomy" id="31220"/>
    <lineage>
        <taxon>Eukaryota</taxon>
        <taxon>Metazoa</taxon>
        <taxon>Spiralia</taxon>
        <taxon>Lophotrochozoa</taxon>
        <taxon>Mollusca</taxon>
        <taxon>Gastropoda</taxon>
        <taxon>Caenogastropoda</taxon>
        <taxon>Littorinimorpha</taxon>
        <taxon>Littorinoidea</taxon>
        <taxon>Littorinidae</taxon>
        <taxon>Littorina</taxon>
    </lineage>
</organism>
<keyword evidence="10 14" id="KW-0675">Receptor</keyword>
<keyword evidence="11" id="KW-0325">Glycoprotein</keyword>
<dbReference type="GO" id="GO:0005886">
    <property type="term" value="C:plasma membrane"/>
    <property type="evidence" value="ECO:0007669"/>
    <property type="project" value="UniProtKB-SubCell"/>
</dbReference>
<keyword evidence="3" id="KW-1003">Cell membrane</keyword>
<comment type="caution">
    <text evidence="18">The sequence shown here is derived from an EMBL/GenBank/DDBJ whole genome shotgun (WGS) entry which is preliminary data.</text>
</comment>
<feature type="transmembrane region" description="Helical" evidence="16">
    <location>
        <begin position="339"/>
        <end position="361"/>
    </location>
</feature>
<keyword evidence="7 14" id="KW-0297">G-protein coupled receptor</keyword>
<keyword evidence="12 14" id="KW-0807">Transducer</keyword>
<evidence type="ECO:0000256" key="14">
    <source>
        <dbReference type="RuleBase" id="RU000688"/>
    </source>
</evidence>
<keyword evidence="9" id="KW-1015">Disulfide bond</keyword>
<dbReference type="Proteomes" id="UP001374579">
    <property type="component" value="Unassembled WGS sequence"/>
</dbReference>
<dbReference type="SUPFAM" id="SSF81321">
    <property type="entry name" value="Family A G protein-coupled receptor-like"/>
    <property type="match status" value="1"/>
</dbReference>
<evidence type="ECO:0000256" key="8">
    <source>
        <dbReference type="ARBA" id="ARBA00023136"/>
    </source>
</evidence>
<evidence type="ECO:0000256" key="2">
    <source>
        <dbReference type="ARBA" id="ARBA00017628"/>
    </source>
</evidence>
<dbReference type="InterPro" id="IPR001758">
    <property type="entry name" value="Prost_EP4_rcpt"/>
</dbReference>
<dbReference type="PROSITE" id="PS00237">
    <property type="entry name" value="G_PROTEIN_RECEP_F1_1"/>
    <property type="match status" value="1"/>
</dbReference>
<dbReference type="AlphaFoldDB" id="A0AAN9G9T0"/>
<dbReference type="PRINTS" id="PR00237">
    <property type="entry name" value="GPCRRHODOPSN"/>
</dbReference>
<evidence type="ECO:0000256" key="11">
    <source>
        <dbReference type="ARBA" id="ARBA00023180"/>
    </source>
</evidence>
<dbReference type="InterPro" id="IPR008365">
    <property type="entry name" value="Prostanoid_rcpt"/>
</dbReference>
<keyword evidence="6 16" id="KW-1133">Transmembrane helix</keyword>
<reference evidence="18 19" key="1">
    <citation type="submission" date="2024-02" db="EMBL/GenBank/DDBJ databases">
        <title>Chromosome-scale genome assembly of the rough periwinkle Littorina saxatilis.</title>
        <authorList>
            <person name="De Jode A."/>
            <person name="Faria R."/>
            <person name="Formenti G."/>
            <person name="Sims Y."/>
            <person name="Smith T.P."/>
            <person name="Tracey A."/>
            <person name="Wood J.M.D."/>
            <person name="Zagrodzka Z.B."/>
            <person name="Johannesson K."/>
            <person name="Butlin R.K."/>
            <person name="Leder E.H."/>
        </authorList>
    </citation>
    <scope>NUCLEOTIDE SEQUENCE [LARGE SCALE GENOMIC DNA]</scope>
    <source>
        <strain evidence="18">Snail1</strain>
        <tissue evidence="18">Muscle</tissue>
    </source>
</reference>
<dbReference type="GO" id="GO:0007189">
    <property type="term" value="P:adenylate cyclase-activating G protein-coupled receptor signaling pathway"/>
    <property type="evidence" value="ECO:0007669"/>
    <property type="project" value="TreeGrafter"/>
</dbReference>
<gene>
    <name evidence="18" type="ORF">V1264_023177</name>
</gene>
<evidence type="ECO:0000313" key="19">
    <source>
        <dbReference type="Proteomes" id="UP001374579"/>
    </source>
</evidence>
<feature type="transmembrane region" description="Helical" evidence="16">
    <location>
        <begin position="185"/>
        <end position="207"/>
    </location>
</feature>
<comment type="subcellular location">
    <subcellularLocation>
        <location evidence="1">Cell membrane</location>
        <topology evidence="1">Multi-pass membrane protein</topology>
    </subcellularLocation>
</comment>
<evidence type="ECO:0000256" key="15">
    <source>
        <dbReference type="SAM" id="MobiDB-lite"/>
    </source>
</evidence>
<comment type="similarity">
    <text evidence="14">Belongs to the G-protein coupled receptor 1 family.</text>
</comment>
<dbReference type="PANTHER" id="PTHR11866">
    <property type="entry name" value="G-PROTEIN COUPLED RECEPTOR FAMILY 1 MEMBER"/>
    <property type="match status" value="1"/>
</dbReference>
<evidence type="ECO:0000313" key="18">
    <source>
        <dbReference type="EMBL" id="KAK7100187.1"/>
    </source>
</evidence>
<evidence type="ECO:0000256" key="6">
    <source>
        <dbReference type="ARBA" id="ARBA00022989"/>
    </source>
</evidence>
<accession>A0AAN9G9T0</accession>
<sequence length="556" mass="61216">MAVLNLTESFYGVDNISQVAYDIINSNNISNGISIIDSLHNVSQPERLQWMASATVSTRSDHDVTVTLSSDLAEGQGQATIMMLGQLMVNTNGDNGTAMPAKDFTAMKNHTVMVSCLMFGAGVLGNLLALFVLATSSADQRKTLFYKLVAGLAVTDLLGTVATSPVVIAVYLNDFQWVGGDAMCHYFSFAMIFAGFATMLIVCTMSVERYVCVRHPYIYHARLSGTKFARLTLVTCWAISITIASLPLLGVGTNVKQFPMTWCFFDYTSRDTSDVVFNYIYAIAALICVMVTFVCNVSVIYTLVTLRSRQSKLDASEGSQTKRRSRATSQRFAEVQMMIMLIGITIVFTFCFAPLMIFVLVCQADVHFDSPRWVLTLIRLASFNPILDPWVYILFRRELVWRVVKLVRWLLRLRPIQPPLHYQQTLLIKDIRGVGGGGGGGGVGVVVNGGGDCGGEKSRWDDPYNPSCLVFCYQCLCLPPAPRIPASMMSHRLSVTTFNRSPSMMTSPRKTLSLDQLSSRSPSRSIVIKPPSPSDRLLLIKMTEGAGSTRSISSTV</sequence>
<keyword evidence="8 16" id="KW-0472">Membrane</keyword>
<evidence type="ECO:0000256" key="3">
    <source>
        <dbReference type="ARBA" id="ARBA00022475"/>
    </source>
</evidence>
<keyword evidence="5 14" id="KW-0812">Transmembrane</keyword>
<dbReference type="EMBL" id="JBAMIC010000011">
    <property type="protein sequence ID" value="KAK7100187.1"/>
    <property type="molecule type" value="Genomic_DNA"/>
</dbReference>
<dbReference type="PROSITE" id="PS50262">
    <property type="entry name" value="G_PROTEIN_RECEP_F1_2"/>
    <property type="match status" value="1"/>
</dbReference>
<evidence type="ECO:0000256" key="5">
    <source>
        <dbReference type="ARBA" id="ARBA00022692"/>
    </source>
</evidence>
<feature type="region of interest" description="Disordered" evidence="15">
    <location>
        <begin position="500"/>
        <end position="526"/>
    </location>
</feature>
<evidence type="ECO:0000256" key="16">
    <source>
        <dbReference type="SAM" id="Phobius"/>
    </source>
</evidence>
<dbReference type="PRINTS" id="PR00586">
    <property type="entry name" value="PRSTNOIDEP4R"/>
</dbReference>
<evidence type="ECO:0000256" key="7">
    <source>
        <dbReference type="ARBA" id="ARBA00023040"/>
    </source>
</evidence>
<dbReference type="Pfam" id="PF00001">
    <property type="entry name" value="7tm_1"/>
    <property type="match status" value="1"/>
</dbReference>
<dbReference type="InterPro" id="IPR000276">
    <property type="entry name" value="GPCR_Rhodpsn"/>
</dbReference>
<feature type="domain" description="G-protein coupled receptors family 1 profile" evidence="17">
    <location>
        <begin position="125"/>
        <end position="392"/>
    </location>
</feature>
<evidence type="ECO:0000259" key="17">
    <source>
        <dbReference type="PROSITE" id="PS50262"/>
    </source>
</evidence>
<feature type="transmembrane region" description="Helical" evidence="16">
    <location>
        <begin position="145"/>
        <end position="173"/>
    </location>
</feature>
<dbReference type="GO" id="GO:0007204">
    <property type="term" value="P:positive regulation of cytosolic calcium ion concentration"/>
    <property type="evidence" value="ECO:0007669"/>
    <property type="project" value="TreeGrafter"/>
</dbReference>
<evidence type="ECO:0000256" key="1">
    <source>
        <dbReference type="ARBA" id="ARBA00004651"/>
    </source>
</evidence>
<feature type="transmembrane region" description="Helical" evidence="16">
    <location>
        <begin position="112"/>
        <end position="133"/>
    </location>
</feature>
<evidence type="ECO:0000256" key="9">
    <source>
        <dbReference type="ARBA" id="ARBA00023157"/>
    </source>
</evidence>
<name>A0AAN9G9T0_9CAEN</name>
<dbReference type="Gene3D" id="1.20.1070.10">
    <property type="entry name" value="Rhodopsin 7-helix transmembrane proteins"/>
    <property type="match status" value="1"/>
</dbReference>
<feature type="transmembrane region" description="Helical" evidence="16">
    <location>
        <begin position="228"/>
        <end position="250"/>
    </location>
</feature>
<evidence type="ECO:0000256" key="13">
    <source>
        <dbReference type="ARBA" id="ARBA00029815"/>
    </source>
</evidence>
<dbReference type="PANTHER" id="PTHR11866:SF16">
    <property type="entry name" value="PROSTAGLANDIN E2 RECEPTOR EP4 SUBTYPE-LIKE PROTEIN"/>
    <property type="match status" value="1"/>
</dbReference>
<feature type="compositionally biased region" description="Polar residues" evidence="15">
    <location>
        <begin position="500"/>
        <end position="524"/>
    </location>
</feature>
<dbReference type="CDD" id="cd14981">
    <property type="entry name" value="7tmA_Prostanoid_R"/>
    <property type="match status" value="1"/>
</dbReference>
<protein>
    <recommendedName>
        <fullName evidence="2">Thromboxane A2 receptor</fullName>
    </recommendedName>
    <alternativeName>
        <fullName evidence="13">Prostanoid TP receptor</fullName>
    </alternativeName>
</protein>
<evidence type="ECO:0000256" key="12">
    <source>
        <dbReference type="ARBA" id="ARBA00023224"/>
    </source>
</evidence>
<evidence type="ECO:0000256" key="10">
    <source>
        <dbReference type="ARBA" id="ARBA00023170"/>
    </source>
</evidence>
<keyword evidence="4" id="KW-0597">Phosphoprotein</keyword>